<name>A0A1Z5AX40_CARML</name>
<gene>
    <name evidence="1" type="ORF">BN424_mp0099</name>
</gene>
<organism evidence="1">
    <name type="scientific">Carnobacterium maltaromaticum</name>
    <name type="common">Carnobacterium piscicola</name>
    <dbReference type="NCBI Taxonomy" id="2751"/>
    <lineage>
        <taxon>Bacteria</taxon>
        <taxon>Bacillati</taxon>
        <taxon>Bacillota</taxon>
        <taxon>Bacilli</taxon>
        <taxon>Lactobacillales</taxon>
        <taxon>Carnobacteriaceae</taxon>
        <taxon>Carnobacterium</taxon>
    </lineage>
</organism>
<dbReference type="RefSeq" id="WP_176455262.1">
    <property type="nucleotide sequence ID" value="NZ_LN846931.1"/>
</dbReference>
<dbReference type="AlphaFoldDB" id="A0A1Z5AX40"/>
<accession>A0A1Z5AX40</accession>
<evidence type="ECO:0000313" key="1">
    <source>
        <dbReference type="EMBL" id="CRI06641.1"/>
    </source>
</evidence>
<reference evidence="1" key="2">
    <citation type="submission" date="2015-04" db="EMBL/GenBank/DDBJ databases">
        <title>Carnobacterium maltaromaticum LMA28 plasmids.</title>
        <authorList>
            <person name="Cailliez-Grimal C."/>
            <person name="Iskandar C."/>
        </authorList>
    </citation>
    <scope>NUCLEOTIDE SEQUENCE [LARGE SCALE GENOMIC DNA]</scope>
    <source>
        <strain evidence="1">LMA28</strain>
        <plasmid evidence="1">megaplasmid</plasmid>
    </source>
</reference>
<keyword evidence="1" id="KW-0614">Plasmid</keyword>
<geneLocation type="plasmid" evidence="1">
    <name>megaplasmid</name>
</geneLocation>
<proteinExistence type="predicted"/>
<reference evidence="1" key="1">
    <citation type="submission" date="2015-04" db="EMBL/GenBank/DDBJ databases">
        <title>Carnobacterium maltaromaticum LMA28 complete chromosome sequence.</title>
        <authorList>
            <person name="Borges F."/>
            <person name="Cailliez-Grimal C."/>
        </authorList>
    </citation>
    <scope>NUCLEOTIDE SEQUENCE [LARGE SCALE GENOMIC DNA]</scope>
    <source>
        <strain evidence="1">LMA28</strain>
        <plasmid evidence="1">megaplasmid</plasmid>
    </source>
</reference>
<dbReference type="EMBL" id="LN846931">
    <property type="protein sequence ID" value="CRI06641.1"/>
    <property type="molecule type" value="Genomic_DNA"/>
</dbReference>
<sequence length="55" mass="6267">MGEKNCKKIPRKVSEAGKDLATSNNKKQKVRQERFYLTINNAIINTKRGLGLFLC</sequence>
<protein>
    <submittedName>
        <fullName evidence="1">Uncharacterized protein</fullName>
    </submittedName>
</protein>